<evidence type="ECO:0000313" key="4">
    <source>
        <dbReference type="Proteomes" id="UP000641932"/>
    </source>
</evidence>
<gene>
    <name evidence="3" type="ORF">GCM10012280_55360</name>
</gene>
<dbReference type="NCBIfam" id="TIGR03083">
    <property type="entry name" value="maleylpyruvate isomerase family mycothiol-dependent enzyme"/>
    <property type="match status" value="1"/>
</dbReference>
<feature type="domain" description="Mycothiol-dependent maleylpyruvate isomerase metal-binding" evidence="2">
    <location>
        <begin position="8"/>
        <end position="134"/>
    </location>
</feature>
<dbReference type="InterPro" id="IPR024344">
    <property type="entry name" value="MDMPI_metal-binding"/>
</dbReference>
<comment type="caution">
    <text evidence="3">The sequence shown here is derived from an EMBL/GenBank/DDBJ whole genome shotgun (WGS) entry which is preliminary data.</text>
</comment>
<dbReference type="GO" id="GO:0005886">
    <property type="term" value="C:plasma membrane"/>
    <property type="evidence" value="ECO:0007669"/>
    <property type="project" value="TreeGrafter"/>
</dbReference>
<dbReference type="InterPro" id="IPR010872">
    <property type="entry name" value="MDMPI_C-term_domain"/>
</dbReference>
<reference evidence="3" key="1">
    <citation type="journal article" date="2014" name="Int. J. Syst. Evol. Microbiol.">
        <title>Complete genome sequence of Corynebacterium casei LMG S-19264T (=DSM 44701T), isolated from a smear-ripened cheese.</title>
        <authorList>
            <consortium name="US DOE Joint Genome Institute (JGI-PGF)"/>
            <person name="Walter F."/>
            <person name="Albersmeier A."/>
            <person name="Kalinowski J."/>
            <person name="Ruckert C."/>
        </authorList>
    </citation>
    <scope>NUCLEOTIDE SEQUENCE</scope>
    <source>
        <strain evidence="3">CGMCC 4.7201</strain>
    </source>
</reference>
<dbReference type="PANTHER" id="PTHR40758">
    <property type="entry name" value="CONSERVED PROTEIN"/>
    <property type="match status" value="1"/>
</dbReference>
<dbReference type="Proteomes" id="UP000641932">
    <property type="component" value="Unassembled WGS sequence"/>
</dbReference>
<dbReference type="RefSeq" id="WP_189134535.1">
    <property type="nucleotide sequence ID" value="NZ_BMMS01000028.1"/>
</dbReference>
<dbReference type="Pfam" id="PF11716">
    <property type="entry name" value="MDMPI_N"/>
    <property type="match status" value="1"/>
</dbReference>
<dbReference type="AlphaFoldDB" id="A0A918E1G7"/>
<feature type="domain" description="MDMPI C-terminal" evidence="1">
    <location>
        <begin position="150"/>
        <end position="244"/>
    </location>
</feature>
<organism evidence="3 4">
    <name type="scientific">Wenjunlia tyrosinilytica</name>
    <dbReference type="NCBI Taxonomy" id="1544741"/>
    <lineage>
        <taxon>Bacteria</taxon>
        <taxon>Bacillati</taxon>
        <taxon>Actinomycetota</taxon>
        <taxon>Actinomycetes</taxon>
        <taxon>Kitasatosporales</taxon>
        <taxon>Streptomycetaceae</taxon>
        <taxon>Wenjunlia</taxon>
    </lineage>
</organism>
<name>A0A918E1G7_9ACTN</name>
<evidence type="ECO:0008006" key="5">
    <source>
        <dbReference type="Google" id="ProtNLM"/>
    </source>
</evidence>
<reference evidence="3" key="2">
    <citation type="submission" date="2020-09" db="EMBL/GenBank/DDBJ databases">
        <authorList>
            <person name="Sun Q."/>
            <person name="Zhou Y."/>
        </authorList>
    </citation>
    <scope>NUCLEOTIDE SEQUENCE</scope>
    <source>
        <strain evidence="3">CGMCC 4.7201</strain>
    </source>
</reference>
<dbReference type="PANTHER" id="PTHR40758:SF1">
    <property type="entry name" value="CONSERVED PROTEIN"/>
    <property type="match status" value="1"/>
</dbReference>
<dbReference type="Pfam" id="PF07398">
    <property type="entry name" value="MDMPI_C"/>
    <property type="match status" value="1"/>
</dbReference>
<dbReference type="GO" id="GO:0046872">
    <property type="term" value="F:metal ion binding"/>
    <property type="evidence" value="ECO:0007669"/>
    <property type="project" value="InterPro"/>
</dbReference>
<keyword evidence="4" id="KW-1185">Reference proteome</keyword>
<dbReference type="EMBL" id="BMMS01000028">
    <property type="protein sequence ID" value="GGO96263.1"/>
    <property type="molecule type" value="Genomic_DNA"/>
</dbReference>
<sequence>MEFQEHLEALRREGELLAAAAARGGPDAYVPTCPEWAVRDLVHHTGGVHRWAAAYVLEQRTEAMDEAQEREVFGPMPDDADLLPWFREGLERVLGALRGAAPDLDCWYFLASPSPRQFWARHQAHETAIHRVDAEAAAGDGLSPVPADFGADGVDELVSCFHTRPFSRLRADGPRLLHLRATDAGDTAADWYVHLSLDAPTVERDSEQTPDCTVSGPAEALYLTLWNRSLPDLLEVEGDASLLELWRERSAITW</sequence>
<dbReference type="InterPro" id="IPR034660">
    <property type="entry name" value="DinB/YfiT-like"/>
</dbReference>
<dbReference type="InterPro" id="IPR017517">
    <property type="entry name" value="Maleyloyr_isom"/>
</dbReference>
<evidence type="ECO:0000259" key="1">
    <source>
        <dbReference type="Pfam" id="PF07398"/>
    </source>
</evidence>
<protein>
    <recommendedName>
        <fullName evidence="5">Maleylpyruvate isomerase family mycothiol-dependent enzyme</fullName>
    </recommendedName>
</protein>
<proteinExistence type="predicted"/>
<evidence type="ECO:0000313" key="3">
    <source>
        <dbReference type="EMBL" id="GGO96263.1"/>
    </source>
</evidence>
<accession>A0A918E1G7</accession>
<evidence type="ECO:0000259" key="2">
    <source>
        <dbReference type="Pfam" id="PF11716"/>
    </source>
</evidence>
<dbReference type="SUPFAM" id="SSF109854">
    <property type="entry name" value="DinB/YfiT-like putative metalloenzymes"/>
    <property type="match status" value="1"/>
</dbReference>